<name>A0A5C4SZ25_9BACL</name>
<evidence type="ECO:0000313" key="4">
    <source>
        <dbReference type="EMBL" id="TNJ62012.1"/>
    </source>
</evidence>
<keyword evidence="5" id="KW-1185">Reference proteome</keyword>
<dbReference type="PANTHER" id="PTHR43046:SF16">
    <property type="entry name" value="ADP-RIBOSE PYROPHOSPHATASE YJHB-RELATED"/>
    <property type="match status" value="1"/>
</dbReference>
<dbReference type="Pfam" id="PF00293">
    <property type="entry name" value="NUDIX"/>
    <property type="match status" value="1"/>
</dbReference>
<dbReference type="Proteomes" id="UP000307943">
    <property type="component" value="Unassembled WGS sequence"/>
</dbReference>
<evidence type="ECO:0000313" key="5">
    <source>
        <dbReference type="Proteomes" id="UP000307943"/>
    </source>
</evidence>
<dbReference type="PROSITE" id="PS00893">
    <property type="entry name" value="NUDIX_BOX"/>
    <property type="match status" value="1"/>
</dbReference>
<dbReference type="OrthoDB" id="21342at2"/>
<dbReference type="EMBL" id="VDCQ01000067">
    <property type="protein sequence ID" value="TNJ62012.1"/>
    <property type="molecule type" value="Genomic_DNA"/>
</dbReference>
<gene>
    <name evidence="4" type="ORF">FE784_32810</name>
</gene>
<dbReference type="AlphaFoldDB" id="A0A5C4SZ25"/>
<proteinExistence type="predicted"/>
<dbReference type="SUPFAM" id="SSF55811">
    <property type="entry name" value="Nudix"/>
    <property type="match status" value="1"/>
</dbReference>
<reference evidence="4 5" key="1">
    <citation type="submission" date="2019-05" db="EMBL/GenBank/DDBJ databases">
        <title>We sequenced the genome of Paenibacillus hemerocallicola KCTC 33185 for further insight into its adaptation and study the phylogeny of Paenibacillus.</title>
        <authorList>
            <person name="Narsing Rao M.P."/>
        </authorList>
    </citation>
    <scope>NUCLEOTIDE SEQUENCE [LARGE SCALE GENOMIC DNA]</scope>
    <source>
        <strain evidence="4 5">KCTC 33185</strain>
    </source>
</reference>
<evidence type="ECO:0000256" key="2">
    <source>
        <dbReference type="ARBA" id="ARBA00022801"/>
    </source>
</evidence>
<dbReference type="PROSITE" id="PS51462">
    <property type="entry name" value="NUDIX"/>
    <property type="match status" value="1"/>
</dbReference>
<dbReference type="Gene3D" id="3.90.79.10">
    <property type="entry name" value="Nucleoside Triphosphate Pyrophosphohydrolase"/>
    <property type="match status" value="1"/>
</dbReference>
<organism evidence="4 5">
    <name type="scientific">Paenibacillus hemerocallicola</name>
    <dbReference type="NCBI Taxonomy" id="1172614"/>
    <lineage>
        <taxon>Bacteria</taxon>
        <taxon>Bacillati</taxon>
        <taxon>Bacillota</taxon>
        <taxon>Bacilli</taxon>
        <taxon>Bacillales</taxon>
        <taxon>Paenibacillaceae</taxon>
        <taxon>Paenibacillus</taxon>
    </lineage>
</organism>
<dbReference type="GO" id="GO:0016787">
    <property type="term" value="F:hydrolase activity"/>
    <property type="evidence" value="ECO:0007669"/>
    <property type="project" value="UniProtKB-KW"/>
</dbReference>
<dbReference type="InterPro" id="IPR000086">
    <property type="entry name" value="NUDIX_hydrolase_dom"/>
</dbReference>
<keyword evidence="2" id="KW-0378">Hydrolase</keyword>
<protein>
    <submittedName>
        <fullName evidence="4">NUDIX domain-containing protein</fullName>
    </submittedName>
</protein>
<comment type="cofactor">
    <cofactor evidence="1">
        <name>Mg(2+)</name>
        <dbReference type="ChEBI" id="CHEBI:18420"/>
    </cofactor>
</comment>
<dbReference type="RefSeq" id="WP_139606474.1">
    <property type="nucleotide sequence ID" value="NZ_VDCQ01000067.1"/>
</dbReference>
<sequence length="146" mass="16740">MNGNPNIRSAVHLFLVREGRLLLSRRSNTGYEDGKLSVVAGKLDGGEQVVEAARREAEEEAGLRLRTEDIKIVGVMHRRTSFDEWIDFFVEVERWEGEPVNAEPHKCSELRWCGLDELPDDVVVYMRRALGNYRNGVWFDSYGWAA</sequence>
<dbReference type="CDD" id="cd04683">
    <property type="entry name" value="NUDIX_Hydrolase"/>
    <property type="match status" value="1"/>
</dbReference>
<accession>A0A5C4SZ25</accession>
<dbReference type="PANTHER" id="PTHR43046">
    <property type="entry name" value="GDP-MANNOSE MANNOSYL HYDROLASE"/>
    <property type="match status" value="1"/>
</dbReference>
<feature type="domain" description="Nudix hydrolase" evidence="3">
    <location>
        <begin position="6"/>
        <end position="135"/>
    </location>
</feature>
<dbReference type="InterPro" id="IPR020084">
    <property type="entry name" value="NUDIX_hydrolase_CS"/>
</dbReference>
<evidence type="ECO:0000259" key="3">
    <source>
        <dbReference type="PROSITE" id="PS51462"/>
    </source>
</evidence>
<comment type="caution">
    <text evidence="4">The sequence shown here is derived from an EMBL/GenBank/DDBJ whole genome shotgun (WGS) entry which is preliminary data.</text>
</comment>
<evidence type="ECO:0000256" key="1">
    <source>
        <dbReference type="ARBA" id="ARBA00001946"/>
    </source>
</evidence>
<dbReference type="InterPro" id="IPR015797">
    <property type="entry name" value="NUDIX_hydrolase-like_dom_sf"/>
</dbReference>